<evidence type="ECO:0000313" key="4">
    <source>
        <dbReference type="EMBL" id="WXB00093.1"/>
    </source>
</evidence>
<feature type="compositionally biased region" description="Polar residues" evidence="2">
    <location>
        <begin position="1"/>
        <end position="14"/>
    </location>
</feature>
<name>A0ABZ2KN67_9BACT</name>
<dbReference type="InterPro" id="IPR014755">
    <property type="entry name" value="Cu-Rt/internalin_Ig-like"/>
</dbReference>
<gene>
    <name evidence="4" type="ORF">LZC95_25165</name>
</gene>
<dbReference type="InterPro" id="IPR032812">
    <property type="entry name" value="SbsA_Ig"/>
</dbReference>
<accession>A0ABZ2KN67</accession>
<keyword evidence="5" id="KW-1185">Reference proteome</keyword>
<dbReference type="EMBL" id="CP089982">
    <property type="protein sequence ID" value="WXB00093.1"/>
    <property type="molecule type" value="Genomic_DNA"/>
</dbReference>
<evidence type="ECO:0000259" key="3">
    <source>
        <dbReference type="Pfam" id="PF13205"/>
    </source>
</evidence>
<feature type="region of interest" description="Disordered" evidence="2">
    <location>
        <begin position="1"/>
        <end position="23"/>
    </location>
</feature>
<dbReference type="Gene3D" id="2.60.40.1220">
    <property type="match status" value="1"/>
</dbReference>
<dbReference type="Proteomes" id="UP001379533">
    <property type="component" value="Chromosome"/>
</dbReference>
<proteinExistence type="predicted"/>
<organism evidence="4 5">
    <name type="scientific">Pendulispora brunnea</name>
    <dbReference type="NCBI Taxonomy" id="2905690"/>
    <lineage>
        <taxon>Bacteria</taxon>
        <taxon>Pseudomonadati</taxon>
        <taxon>Myxococcota</taxon>
        <taxon>Myxococcia</taxon>
        <taxon>Myxococcales</taxon>
        <taxon>Sorangiineae</taxon>
        <taxon>Pendulisporaceae</taxon>
        <taxon>Pendulispora</taxon>
    </lineage>
</organism>
<evidence type="ECO:0000256" key="1">
    <source>
        <dbReference type="ARBA" id="ARBA00022729"/>
    </source>
</evidence>
<dbReference type="RefSeq" id="WP_394850734.1">
    <property type="nucleotide sequence ID" value="NZ_CP089982.1"/>
</dbReference>
<dbReference type="SUPFAM" id="SSF89372">
    <property type="entry name" value="Fucose-specific lectin"/>
    <property type="match status" value="1"/>
</dbReference>
<protein>
    <submittedName>
        <fullName evidence="4">Ig-like domain-containing protein</fullName>
    </submittedName>
</protein>
<sequence>MIACGSSGSATDGSPNDLDVIPPQIVSQSPLHRDAEVSVHQPIEVKFSERVRLSDSAPVRLFANTGETDVPVPATVRLSRDGTVVTIEPTAPLSAPADYSVKFGDIRDEAGNALVSMGWTWKAPLWLRVGQPLEDAGDLSSLMIVAGPDEQVTVGSTVTVNVPDQRLLIHAIRRSNDRWTLLDNRLKIDSRIVPSLFWDKELGLSALISDRENHIALEQWLDTKWQEHSLNHSTSDVVDALIGNSKDGERFLAHHVFHMDAGTEIFVSHGSNWSRLGGPANGEDIIQGRLISLFLDRQGTPYVVYPTSSDPGRLRYWSQGSWILRAPPVTSPGDKALLLRITIDDGGTPFALVAISEGPSVYDQRFQIRRFDGNHWIDCGAPLPMPGSSRLQYFGQALDGHTFAVLTTQSPGTEIPDKVLTFDVTQNGWTAIAPPVDTLRQYTRIFATIDDRGAPILAWSEGSVVHLRRLNR</sequence>
<dbReference type="Pfam" id="PF13205">
    <property type="entry name" value="Big_5"/>
    <property type="match status" value="1"/>
</dbReference>
<evidence type="ECO:0000256" key="2">
    <source>
        <dbReference type="SAM" id="MobiDB-lite"/>
    </source>
</evidence>
<reference evidence="4 5" key="1">
    <citation type="submission" date="2021-12" db="EMBL/GenBank/DDBJ databases">
        <title>Discovery of the Pendulisporaceae a myxobacterial family with distinct sporulation behavior and unique specialized metabolism.</title>
        <authorList>
            <person name="Garcia R."/>
            <person name="Popoff A."/>
            <person name="Bader C.D."/>
            <person name="Loehr J."/>
            <person name="Walesch S."/>
            <person name="Walt C."/>
            <person name="Boldt J."/>
            <person name="Bunk B."/>
            <person name="Haeckl F.J.F.P.J."/>
            <person name="Gunesch A.P."/>
            <person name="Birkelbach J."/>
            <person name="Nuebel U."/>
            <person name="Pietschmann T."/>
            <person name="Bach T."/>
            <person name="Mueller R."/>
        </authorList>
    </citation>
    <scope>NUCLEOTIDE SEQUENCE [LARGE SCALE GENOMIC DNA]</scope>
    <source>
        <strain evidence="4 5">MSr12523</strain>
    </source>
</reference>
<keyword evidence="1" id="KW-0732">Signal</keyword>
<evidence type="ECO:0000313" key="5">
    <source>
        <dbReference type="Proteomes" id="UP001379533"/>
    </source>
</evidence>
<feature type="domain" description="SbsA Ig-like" evidence="3">
    <location>
        <begin position="19"/>
        <end position="116"/>
    </location>
</feature>